<dbReference type="Proteomes" id="UP000485058">
    <property type="component" value="Unassembled WGS sequence"/>
</dbReference>
<gene>
    <name evidence="2" type="ORF">HaLaN_16512</name>
</gene>
<sequence length="100" mass="11071">MKNVGMLSCAQFSMQGEECLLWLGLVGHALHEHSHHVKQRQSLFTGLLLNSHSGQGCKALFVHLGQQRLEHVPSRGSERQVPHAGPQLDTASQQLPDCRL</sequence>
<organism evidence="2 3">
    <name type="scientific">Haematococcus lacustris</name>
    <name type="common">Green alga</name>
    <name type="synonym">Haematococcus pluvialis</name>
    <dbReference type="NCBI Taxonomy" id="44745"/>
    <lineage>
        <taxon>Eukaryota</taxon>
        <taxon>Viridiplantae</taxon>
        <taxon>Chlorophyta</taxon>
        <taxon>core chlorophytes</taxon>
        <taxon>Chlorophyceae</taxon>
        <taxon>CS clade</taxon>
        <taxon>Chlamydomonadales</taxon>
        <taxon>Haematococcaceae</taxon>
        <taxon>Haematococcus</taxon>
    </lineage>
</organism>
<evidence type="ECO:0000313" key="3">
    <source>
        <dbReference type="Proteomes" id="UP000485058"/>
    </source>
</evidence>
<comment type="caution">
    <text evidence="2">The sequence shown here is derived from an EMBL/GenBank/DDBJ whole genome shotgun (WGS) entry which is preliminary data.</text>
</comment>
<proteinExistence type="predicted"/>
<protein>
    <submittedName>
        <fullName evidence="2">Uncharacterized protein</fullName>
    </submittedName>
</protein>
<feature type="region of interest" description="Disordered" evidence="1">
    <location>
        <begin position="72"/>
        <end position="100"/>
    </location>
</feature>
<evidence type="ECO:0000256" key="1">
    <source>
        <dbReference type="SAM" id="MobiDB-lite"/>
    </source>
</evidence>
<accession>A0A699ZE56</accession>
<reference evidence="2 3" key="1">
    <citation type="submission" date="2020-02" db="EMBL/GenBank/DDBJ databases">
        <title>Draft genome sequence of Haematococcus lacustris strain NIES-144.</title>
        <authorList>
            <person name="Morimoto D."/>
            <person name="Nakagawa S."/>
            <person name="Yoshida T."/>
            <person name="Sawayama S."/>
        </authorList>
    </citation>
    <scope>NUCLEOTIDE SEQUENCE [LARGE SCALE GENOMIC DNA]</scope>
    <source>
        <strain evidence="2 3">NIES-144</strain>
    </source>
</reference>
<dbReference type="EMBL" id="BLLF01001483">
    <property type="protein sequence ID" value="GFH19550.1"/>
    <property type="molecule type" value="Genomic_DNA"/>
</dbReference>
<feature type="compositionally biased region" description="Polar residues" evidence="1">
    <location>
        <begin position="89"/>
        <end position="100"/>
    </location>
</feature>
<dbReference type="AlphaFoldDB" id="A0A699ZE56"/>
<evidence type="ECO:0000313" key="2">
    <source>
        <dbReference type="EMBL" id="GFH19550.1"/>
    </source>
</evidence>
<feature type="compositionally biased region" description="Basic and acidic residues" evidence="1">
    <location>
        <begin position="72"/>
        <end position="81"/>
    </location>
</feature>
<keyword evidence="3" id="KW-1185">Reference proteome</keyword>
<name>A0A699ZE56_HAELA</name>